<sequence>MVEWMNGCRACRAVPLASLGRQKSCRVLAPRRRVNAAACIGAGNNEGFFSHFSPALACGDEEVVWRRPSSADGETERKGKERLVVMFVVVVVVGARARRGTKNRGTCIRFACSWTSHSLPTAWTTTTTTTTTTITTASTSCESIHQPTNSPTHTLPQFHSGK</sequence>
<evidence type="ECO:0000313" key="3">
    <source>
        <dbReference type="Proteomes" id="UP001365128"/>
    </source>
</evidence>
<feature type="region of interest" description="Disordered" evidence="1">
    <location>
        <begin position="142"/>
        <end position="162"/>
    </location>
</feature>
<comment type="caution">
    <text evidence="2">The sequence shown here is derived from an EMBL/GenBank/DDBJ whole genome shotgun (WGS) entry which is preliminary data.</text>
</comment>
<keyword evidence="3" id="KW-1185">Reference proteome</keyword>
<reference evidence="2 3" key="1">
    <citation type="submission" date="2024-04" db="EMBL/GenBank/DDBJ databases">
        <title>Phyllosticta paracitricarpa is synonymous to the EU quarantine fungus P. citricarpa based on phylogenomic analyses.</title>
        <authorList>
            <consortium name="Lawrence Berkeley National Laboratory"/>
            <person name="Van Ingen-Buijs V.A."/>
            <person name="Van Westerhoven A.C."/>
            <person name="Haridas S."/>
            <person name="Skiadas P."/>
            <person name="Martin F."/>
            <person name="Groenewald J.Z."/>
            <person name="Crous P.W."/>
            <person name="Seidl M.F."/>
        </authorList>
    </citation>
    <scope>NUCLEOTIDE SEQUENCE [LARGE SCALE GENOMIC DNA]</scope>
    <source>
        <strain evidence="2 3">CBS 122670</strain>
    </source>
</reference>
<gene>
    <name evidence="2" type="ORF">IWX46DRAFT_605521</name>
</gene>
<evidence type="ECO:0000313" key="2">
    <source>
        <dbReference type="EMBL" id="KAK7541581.1"/>
    </source>
</evidence>
<organism evidence="2 3">
    <name type="scientific">Phyllosticta citricarpa</name>
    <dbReference type="NCBI Taxonomy" id="55181"/>
    <lineage>
        <taxon>Eukaryota</taxon>
        <taxon>Fungi</taxon>
        <taxon>Dikarya</taxon>
        <taxon>Ascomycota</taxon>
        <taxon>Pezizomycotina</taxon>
        <taxon>Dothideomycetes</taxon>
        <taxon>Dothideomycetes incertae sedis</taxon>
        <taxon>Botryosphaeriales</taxon>
        <taxon>Phyllostictaceae</taxon>
        <taxon>Phyllosticta</taxon>
    </lineage>
</organism>
<name>A0ABR1M600_9PEZI</name>
<proteinExistence type="predicted"/>
<evidence type="ECO:0000256" key="1">
    <source>
        <dbReference type="SAM" id="MobiDB-lite"/>
    </source>
</evidence>
<protein>
    <submittedName>
        <fullName evidence="2">Uncharacterized protein</fullName>
    </submittedName>
</protein>
<accession>A0ABR1M600</accession>
<dbReference type="EMBL" id="JBBPDW010000024">
    <property type="protein sequence ID" value="KAK7541581.1"/>
    <property type="molecule type" value="Genomic_DNA"/>
</dbReference>
<dbReference type="Proteomes" id="UP001365128">
    <property type="component" value="Unassembled WGS sequence"/>
</dbReference>